<dbReference type="STRING" id="303541.JF72_04720"/>
<name>A0A0F4LSE8_9LACO</name>
<evidence type="ECO:0000313" key="4">
    <source>
        <dbReference type="Proteomes" id="UP000033682"/>
    </source>
</evidence>
<gene>
    <name evidence="3" type="ORF">JF72_04720</name>
</gene>
<comment type="caution">
    <text evidence="3">The sequence shown here is derived from an EMBL/GenBank/DDBJ whole genome shotgun (WGS) entry which is preliminary data.</text>
</comment>
<sequence>MKLNKFNLSLFLSTLLLFFISLGSTTTVFASENSNTAVVAKKSTIYVPDEKLSAYVRTKGRVEKGTKVSLLSSIISNGRSFDEISDGKFILATNLKGKSRKLKKDAYVIFPDGGKLRRLKKHTRVMTYGLPVTGYLDKKYYTEKSGRFIKKSAFIK</sequence>
<accession>A0A0F4LSE8</accession>
<organism evidence="3 4">
    <name type="scientific">Lactobacillus apis</name>
    <dbReference type="NCBI Taxonomy" id="303541"/>
    <lineage>
        <taxon>Bacteria</taxon>
        <taxon>Bacillati</taxon>
        <taxon>Bacillota</taxon>
        <taxon>Bacilli</taxon>
        <taxon>Lactobacillales</taxon>
        <taxon>Lactobacillaceae</taxon>
        <taxon>Lactobacillus</taxon>
    </lineage>
</organism>
<feature type="domain" description="S-layer protein C-terminal" evidence="2">
    <location>
        <begin position="92"/>
        <end position="152"/>
    </location>
</feature>
<evidence type="ECO:0000256" key="1">
    <source>
        <dbReference type="SAM" id="SignalP"/>
    </source>
</evidence>
<proteinExistence type="predicted"/>
<dbReference type="EMBL" id="JXLG01000005">
    <property type="protein sequence ID" value="KJY61194.1"/>
    <property type="molecule type" value="Genomic_DNA"/>
</dbReference>
<keyword evidence="1" id="KW-0732">Signal</keyword>
<dbReference type="AlphaFoldDB" id="A0A0F4LSE8"/>
<dbReference type="HOGENOM" id="CLU_1684303_0_0_9"/>
<evidence type="ECO:0000313" key="3">
    <source>
        <dbReference type="EMBL" id="KJY61194.1"/>
    </source>
</evidence>
<dbReference type="RefSeq" id="WP_046306521.1">
    <property type="nucleotide sequence ID" value="NZ_KQ034000.1"/>
</dbReference>
<reference evidence="3 4" key="1">
    <citation type="submission" date="2015-01" db="EMBL/GenBank/DDBJ databases">
        <title>Comparative genomics of the lactic acid bacteria isolated from the honey bee gut.</title>
        <authorList>
            <person name="Ellegaard K.M."/>
            <person name="Tamarit D."/>
            <person name="Javelind E."/>
            <person name="Olofsson T."/>
            <person name="Andersson S.G."/>
            <person name="Vasquez A."/>
        </authorList>
    </citation>
    <scope>NUCLEOTIDE SEQUENCE [LARGE SCALE GENOMIC DNA]</scope>
    <source>
        <strain evidence="3 4">Hma11</strain>
    </source>
</reference>
<dbReference type="PATRIC" id="fig|303541.3.peg.622"/>
<evidence type="ECO:0000259" key="2">
    <source>
        <dbReference type="Pfam" id="PF03217"/>
    </source>
</evidence>
<feature type="signal peptide" evidence="1">
    <location>
        <begin position="1"/>
        <end position="30"/>
    </location>
</feature>
<dbReference type="InterPro" id="IPR024968">
    <property type="entry name" value="SlpA_C_lactobacillus"/>
</dbReference>
<dbReference type="Proteomes" id="UP000033682">
    <property type="component" value="Unassembled WGS sequence"/>
</dbReference>
<keyword evidence="4" id="KW-1185">Reference proteome</keyword>
<feature type="chain" id="PRO_5002472529" description="S-layer protein C-terminal domain-containing protein" evidence="1">
    <location>
        <begin position="31"/>
        <end position="156"/>
    </location>
</feature>
<protein>
    <recommendedName>
        <fullName evidence="2">S-layer protein C-terminal domain-containing protein</fullName>
    </recommendedName>
</protein>
<dbReference type="Pfam" id="PF03217">
    <property type="entry name" value="SlpA"/>
    <property type="match status" value="1"/>
</dbReference>